<dbReference type="PROSITE" id="PS50181">
    <property type="entry name" value="FBOX"/>
    <property type="match status" value="1"/>
</dbReference>
<dbReference type="Pfam" id="PF00646">
    <property type="entry name" value="F-box"/>
    <property type="match status" value="1"/>
</dbReference>
<protein>
    <recommendedName>
        <fullName evidence="2">F-box domain-containing protein</fullName>
    </recommendedName>
</protein>
<keyword evidence="4" id="KW-1185">Reference proteome</keyword>
<evidence type="ECO:0000313" key="4">
    <source>
        <dbReference type="Proteomes" id="UP000285301"/>
    </source>
</evidence>
<dbReference type="Proteomes" id="UP000285301">
    <property type="component" value="Unassembled WGS sequence"/>
</dbReference>
<sequence>MDIKAMNAWVRKKKSQQISKSNTCENCETSRTLIDRLKRENEDFRRENVCLKSRLISIECEKHLFVENREENSIVVICDQFSQAYLRHQMKAMLSGIDNILWFAPKEYGKMAEKSFREQMLAFDYIDDILWFNPTVYAQIAEECWSLAEMRNAIISTPNSKFAKPEESEGCEMFLKLTFDILSSIFLLLDNDDLLSLRMVSKRFKEISDFELQRRQKELRLYHTRSYLKLNFFSEFYFHIRSLYIKNIRIAFYPFLLILKNKLNLNYFGIEDQQDVNDHNIQFIAECFPNLTSLTMVSIDAKEGIFLLIKNLEKLTHLKFIRMWKFFSRCSFFMFQTLESLQITGCNLKRKYLAALLENEQFLQLNKLAIEVFKKDAQFMWQKIGEKMLNLTELKFYTEGTITNIAFIRCAFLRSLTIRVHSFAAFSSFSTLKSVEELNLHIFQDEDQLIAKIVSCFPSLKIFKIFINKANQNYSQTLQIVSSLSLQSMLIIRSFHDNSKFGKAKEMDFLEVSKTCVEFTLHLYEINLTEFKEFINKFRSIAKQRNQCKMSILLHCSEWDESSVNSEEAERMEACNCPKNMNLIFEEARSCKLNDLT</sequence>
<evidence type="ECO:0000313" key="3">
    <source>
        <dbReference type="EMBL" id="RWS08319.1"/>
    </source>
</evidence>
<feature type="domain" description="F-box" evidence="2">
    <location>
        <begin position="171"/>
        <end position="219"/>
    </location>
</feature>
<organism evidence="3 4">
    <name type="scientific">Dinothrombium tinctorium</name>
    <dbReference type="NCBI Taxonomy" id="1965070"/>
    <lineage>
        <taxon>Eukaryota</taxon>
        <taxon>Metazoa</taxon>
        <taxon>Ecdysozoa</taxon>
        <taxon>Arthropoda</taxon>
        <taxon>Chelicerata</taxon>
        <taxon>Arachnida</taxon>
        <taxon>Acari</taxon>
        <taxon>Acariformes</taxon>
        <taxon>Trombidiformes</taxon>
        <taxon>Prostigmata</taxon>
        <taxon>Anystina</taxon>
        <taxon>Parasitengona</taxon>
        <taxon>Trombidioidea</taxon>
        <taxon>Trombidiidae</taxon>
        <taxon>Dinothrombium</taxon>
    </lineage>
</organism>
<dbReference type="InterPro" id="IPR032675">
    <property type="entry name" value="LRR_dom_sf"/>
</dbReference>
<reference evidence="3 4" key="1">
    <citation type="journal article" date="2018" name="Gigascience">
        <title>Genomes of trombidid mites reveal novel predicted allergens and laterally-transferred genes associated with secondary metabolism.</title>
        <authorList>
            <person name="Dong X."/>
            <person name="Chaisiri K."/>
            <person name="Xia D."/>
            <person name="Armstrong S.D."/>
            <person name="Fang Y."/>
            <person name="Donnelly M.J."/>
            <person name="Kadowaki T."/>
            <person name="McGarry J.W."/>
            <person name="Darby A.C."/>
            <person name="Makepeace B.L."/>
        </authorList>
    </citation>
    <scope>NUCLEOTIDE SEQUENCE [LARGE SCALE GENOMIC DNA]</scope>
    <source>
        <strain evidence="3">UoL-WK</strain>
    </source>
</reference>
<dbReference type="SUPFAM" id="SSF52058">
    <property type="entry name" value="L domain-like"/>
    <property type="match status" value="1"/>
</dbReference>
<dbReference type="InterPro" id="IPR001810">
    <property type="entry name" value="F-box_dom"/>
</dbReference>
<dbReference type="AlphaFoldDB" id="A0A3S3PUC4"/>
<keyword evidence="1" id="KW-0175">Coiled coil</keyword>
<evidence type="ECO:0000256" key="1">
    <source>
        <dbReference type="SAM" id="Coils"/>
    </source>
</evidence>
<comment type="caution">
    <text evidence="3">The sequence shown here is derived from an EMBL/GenBank/DDBJ whole genome shotgun (WGS) entry which is preliminary data.</text>
</comment>
<evidence type="ECO:0000259" key="2">
    <source>
        <dbReference type="PROSITE" id="PS50181"/>
    </source>
</evidence>
<accession>A0A3S3PUC4</accession>
<name>A0A3S3PUC4_9ACAR</name>
<dbReference type="STRING" id="1965070.A0A3S3PUC4"/>
<feature type="coiled-coil region" evidence="1">
    <location>
        <begin position="27"/>
        <end position="54"/>
    </location>
</feature>
<dbReference type="EMBL" id="NCKU01003034">
    <property type="protein sequence ID" value="RWS08319.1"/>
    <property type="molecule type" value="Genomic_DNA"/>
</dbReference>
<dbReference type="Gene3D" id="3.80.10.10">
    <property type="entry name" value="Ribonuclease Inhibitor"/>
    <property type="match status" value="1"/>
</dbReference>
<gene>
    <name evidence="3" type="ORF">B4U79_18170</name>
</gene>
<proteinExistence type="predicted"/>